<keyword evidence="3" id="KW-1003">Cell membrane</keyword>
<evidence type="ECO:0000256" key="4">
    <source>
        <dbReference type="ARBA" id="ARBA00022692"/>
    </source>
</evidence>
<keyword evidence="4 7" id="KW-0812">Transmembrane</keyword>
<evidence type="ECO:0000313" key="8">
    <source>
        <dbReference type="EMBL" id="TVT55383.1"/>
    </source>
</evidence>
<feature type="transmembrane region" description="Helical" evidence="7">
    <location>
        <begin position="7"/>
        <end position="28"/>
    </location>
</feature>
<dbReference type="PANTHER" id="PTHR34229">
    <property type="entry name" value="METAL TRANSPORT PROTEIN HI_1621-RELATED"/>
    <property type="match status" value="1"/>
</dbReference>
<keyword evidence="2" id="KW-0813">Transport</keyword>
<dbReference type="NCBIfam" id="NF004905">
    <property type="entry name" value="PRK06265.1-5"/>
    <property type="match status" value="1"/>
</dbReference>
<gene>
    <name evidence="8" type="primary">cbiM</name>
    <name evidence="8" type="ORF">FHK82_08565</name>
</gene>
<keyword evidence="5 7" id="KW-1133">Transmembrane helix</keyword>
<feature type="transmembrane region" description="Helical" evidence="7">
    <location>
        <begin position="69"/>
        <end position="92"/>
    </location>
</feature>
<sequence length="202" mass="20782">MAHIPDGVLSAPVLITGAVLSTALLVVATRRLNFERIPQAAVLAATFFIASLLSVPVGPSSVHLILNGLMGIILGWSAVPAILIALIMQAVFFGYGGLLVLGVNTLNIALPALICSALFAPILHRSSGRQLFYLGALCGAVGVLLTGTLVSLSLGLSGSAYLPAAKIVLATYAPLMLAEAAVTGFTLAFIIKVAPELIRVQE</sequence>
<feature type="transmembrane region" description="Helical" evidence="7">
    <location>
        <begin position="40"/>
        <end position="57"/>
    </location>
</feature>
<evidence type="ECO:0000256" key="7">
    <source>
        <dbReference type="SAM" id="Phobius"/>
    </source>
</evidence>
<dbReference type="NCBIfam" id="NF004903">
    <property type="entry name" value="PRK06265.1-3"/>
    <property type="match status" value="1"/>
</dbReference>
<evidence type="ECO:0000256" key="3">
    <source>
        <dbReference type="ARBA" id="ARBA00022475"/>
    </source>
</evidence>
<feature type="transmembrane region" description="Helical" evidence="7">
    <location>
        <begin position="131"/>
        <end position="155"/>
    </location>
</feature>
<evidence type="ECO:0000256" key="5">
    <source>
        <dbReference type="ARBA" id="ARBA00022989"/>
    </source>
</evidence>
<dbReference type="EMBL" id="VMRY01000034">
    <property type="protein sequence ID" value="TVT55383.1"/>
    <property type="molecule type" value="Genomic_DNA"/>
</dbReference>
<dbReference type="GO" id="GO:0005886">
    <property type="term" value="C:plasma membrane"/>
    <property type="evidence" value="ECO:0007669"/>
    <property type="project" value="UniProtKB-SubCell"/>
</dbReference>
<feature type="transmembrane region" description="Helical" evidence="7">
    <location>
        <begin position="167"/>
        <end position="191"/>
    </location>
</feature>
<evidence type="ECO:0000256" key="2">
    <source>
        <dbReference type="ARBA" id="ARBA00022448"/>
    </source>
</evidence>
<organism evidence="8 9">
    <name type="scientific">Sedimenticola thiotaurini</name>
    <dbReference type="NCBI Taxonomy" id="1543721"/>
    <lineage>
        <taxon>Bacteria</taxon>
        <taxon>Pseudomonadati</taxon>
        <taxon>Pseudomonadota</taxon>
        <taxon>Gammaproteobacteria</taxon>
        <taxon>Chromatiales</taxon>
        <taxon>Sedimenticolaceae</taxon>
        <taxon>Sedimenticola</taxon>
    </lineage>
</organism>
<dbReference type="GO" id="GO:0000041">
    <property type="term" value="P:transition metal ion transport"/>
    <property type="evidence" value="ECO:0007669"/>
    <property type="project" value="InterPro"/>
</dbReference>
<protein>
    <submittedName>
        <fullName evidence="8">Cobalt transporter CbiM</fullName>
    </submittedName>
</protein>
<feature type="transmembrane region" description="Helical" evidence="7">
    <location>
        <begin position="98"/>
        <end position="119"/>
    </location>
</feature>
<evidence type="ECO:0000256" key="6">
    <source>
        <dbReference type="ARBA" id="ARBA00023136"/>
    </source>
</evidence>
<reference evidence="8 9" key="1">
    <citation type="submission" date="2019-07" db="EMBL/GenBank/DDBJ databases">
        <title>The pathways for chlorine oxyanion respiration interact through the shared metabolite chlorate.</title>
        <authorList>
            <person name="Barnum T.P."/>
            <person name="Cheng Y."/>
            <person name="Hill K.A."/>
            <person name="Lucas L.N."/>
            <person name="Carlson H.K."/>
            <person name="Coates J.D."/>
        </authorList>
    </citation>
    <scope>NUCLEOTIDE SEQUENCE [LARGE SCALE GENOMIC DNA]</scope>
    <source>
        <strain evidence="8">BK-3</strain>
    </source>
</reference>
<dbReference type="Pfam" id="PF01891">
    <property type="entry name" value="CbiM"/>
    <property type="match status" value="1"/>
</dbReference>
<comment type="subcellular location">
    <subcellularLocation>
        <location evidence="1">Cell membrane</location>
        <topology evidence="1">Multi-pass membrane protein</topology>
    </subcellularLocation>
</comment>
<dbReference type="Gene3D" id="1.10.1760.20">
    <property type="match status" value="1"/>
</dbReference>
<name>A0A558D331_9GAMM</name>
<dbReference type="AlphaFoldDB" id="A0A558D331"/>
<accession>A0A558D331</accession>
<dbReference type="PANTHER" id="PTHR34229:SF1">
    <property type="entry name" value="METAL TRANSPORT PROTEIN HI_1621-RELATED"/>
    <property type="match status" value="1"/>
</dbReference>
<evidence type="ECO:0000256" key="1">
    <source>
        <dbReference type="ARBA" id="ARBA00004651"/>
    </source>
</evidence>
<dbReference type="Proteomes" id="UP000317355">
    <property type="component" value="Unassembled WGS sequence"/>
</dbReference>
<dbReference type="InterPro" id="IPR002751">
    <property type="entry name" value="CbiM/NikMN"/>
</dbReference>
<keyword evidence="6 7" id="KW-0472">Membrane</keyword>
<evidence type="ECO:0000313" key="9">
    <source>
        <dbReference type="Proteomes" id="UP000317355"/>
    </source>
</evidence>
<comment type="caution">
    <text evidence="8">The sequence shown here is derived from an EMBL/GenBank/DDBJ whole genome shotgun (WGS) entry which is preliminary data.</text>
</comment>
<proteinExistence type="predicted"/>